<evidence type="ECO:0000313" key="7">
    <source>
        <dbReference type="EMBL" id="QOV90464.1"/>
    </source>
</evidence>
<dbReference type="Pfam" id="PF07635">
    <property type="entry name" value="PSCyt1"/>
    <property type="match status" value="1"/>
</dbReference>
<dbReference type="InterPro" id="IPR011444">
    <property type="entry name" value="DUF1549"/>
</dbReference>
<keyword evidence="1 4" id="KW-0349">Heme</keyword>
<evidence type="ECO:0000256" key="5">
    <source>
        <dbReference type="SAM" id="SignalP"/>
    </source>
</evidence>
<name>A0A7M2WYM6_9BACT</name>
<feature type="domain" description="Cytochrome c" evidence="6">
    <location>
        <begin position="25"/>
        <end position="125"/>
    </location>
</feature>
<evidence type="ECO:0000256" key="3">
    <source>
        <dbReference type="ARBA" id="ARBA00023004"/>
    </source>
</evidence>
<keyword evidence="3 4" id="KW-0408">Iron</keyword>
<accession>A0A7M2WYM6</accession>
<keyword evidence="2 4" id="KW-0479">Metal-binding</keyword>
<organism evidence="7 8">
    <name type="scientific">Humisphaera borealis</name>
    <dbReference type="NCBI Taxonomy" id="2807512"/>
    <lineage>
        <taxon>Bacteria</taxon>
        <taxon>Pseudomonadati</taxon>
        <taxon>Planctomycetota</taxon>
        <taxon>Phycisphaerae</taxon>
        <taxon>Tepidisphaerales</taxon>
        <taxon>Tepidisphaeraceae</taxon>
        <taxon>Humisphaera</taxon>
    </lineage>
</organism>
<sequence>MRFAALFFTVLALTCSTTRATTAAESPSPGDLEFFENKIRPVLIERCYKCHSHKEGKDKGGLYLDSRAALLAGGDNGPSIVAGDPGKSKLIEAIAYKNVDLQMPPKGKLSEQQVADFTEWVKRGAPWPAEQGTVVAKPSSNFDIAQRKADHWAWQPVKPVAPPTVKDASWPAGDIDRFILAKLEAKDLKPAEQADRRTLIRRASFAITGLPPTVDEVEAFVADASPNAFEKVVDRLLASPHFGERWARHWLDLVRYAETRGHEFDHAIDGAFQYRDYVIRAFNADVPYDQFVVEHIAGDLLEKPRTGRSGEVNESILATGFWFLGEWVHSPVDIRQDETDRVDNQIDVMGKTFLGLTIGCARCHDHKFDAIKDEDYYALAGFLHSSSYRDVAFENDTFNRGVVGKLAEIDSQTRAKLRAELARATQPTADRLNAYLAAAVAQLRDANAKPPADLNPRIVATWRGELQRAKTAAHPLFVLASIARLNPPATTEQVSKALAELATPAAGQAAITVVDYGAVAPGQWIADGFAFGTQPPSSADFRIGAADAPVAKVFDGATASSDAAGTNATGADLPGLIRTPTFLITKPKLSMLVRGNGKAFICIDSHRMVRGPLHGVSNQQIKAPDWQIKAVDLSGYIGQRAHIEFEAAGQSSLDIRFVKLGDTAEVLPTLGGSVARAIGDRVTSVDGVAGAMAAQLTQAWHVIAKATGPAPAHAALADWLWQKPALLGYDDAAKERVSAILADHAKNRQPIRSQFKLSATAMAMLDGTGFDERLLIRGLHKTPGDVIPRRFLEALDGPAPMKIDRGSGRLQLAQKIASGDNPLTSRVMVNRVWHHLFGRGIVASTDNFGQLGDRPTHPELLDHLAAEFVKDGWSTKRLIRRLILTRTWQMSSRETGVATTADPQNLLLHRSNLQRLEGEAIRDQMLAISGRLDPKLFGPSVDVYLTDFMEGRGRPGRSGPMDGAGRRSIYTAIRRNFLPPMMLAFDMPIPFNAMGKRSASNVPAQALILMNDPFVVEQATLWAKAVLADEKLATADQRIDRMYRMAFARPPSPTEVADANAFLQQQAAELGIDQEKRANDIRTWADLAHVLMNVKEFIYVP</sequence>
<evidence type="ECO:0000313" key="8">
    <source>
        <dbReference type="Proteomes" id="UP000593765"/>
    </source>
</evidence>
<dbReference type="GO" id="GO:0046872">
    <property type="term" value="F:metal ion binding"/>
    <property type="evidence" value="ECO:0007669"/>
    <property type="project" value="UniProtKB-KW"/>
</dbReference>
<dbReference type="PANTHER" id="PTHR35889:SF3">
    <property type="entry name" value="F-BOX DOMAIN-CONTAINING PROTEIN"/>
    <property type="match status" value="1"/>
</dbReference>
<dbReference type="AlphaFoldDB" id="A0A7M2WYM6"/>
<gene>
    <name evidence="7" type="ORF">IPV69_03600</name>
</gene>
<keyword evidence="8" id="KW-1185">Reference proteome</keyword>
<dbReference type="PROSITE" id="PS51007">
    <property type="entry name" value="CYTC"/>
    <property type="match status" value="1"/>
</dbReference>
<dbReference type="InterPro" id="IPR009056">
    <property type="entry name" value="Cyt_c-like_dom"/>
</dbReference>
<evidence type="ECO:0000259" key="6">
    <source>
        <dbReference type="PROSITE" id="PS51007"/>
    </source>
</evidence>
<dbReference type="GO" id="GO:0020037">
    <property type="term" value="F:heme binding"/>
    <property type="evidence" value="ECO:0007669"/>
    <property type="project" value="InterPro"/>
</dbReference>
<evidence type="ECO:0000256" key="1">
    <source>
        <dbReference type="ARBA" id="ARBA00022617"/>
    </source>
</evidence>
<dbReference type="InterPro" id="IPR022655">
    <property type="entry name" value="DUF1553"/>
</dbReference>
<evidence type="ECO:0000256" key="4">
    <source>
        <dbReference type="PROSITE-ProRule" id="PRU00433"/>
    </source>
</evidence>
<feature type="signal peptide" evidence="5">
    <location>
        <begin position="1"/>
        <end position="20"/>
    </location>
</feature>
<dbReference type="RefSeq" id="WP_206293548.1">
    <property type="nucleotide sequence ID" value="NZ_CP063458.1"/>
</dbReference>
<dbReference type="EMBL" id="CP063458">
    <property type="protein sequence ID" value="QOV90464.1"/>
    <property type="molecule type" value="Genomic_DNA"/>
</dbReference>
<protein>
    <submittedName>
        <fullName evidence="7">PSD1 domain-containing protein</fullName>
    </submittedName>
</protein>
<dbReference type="SUPFAM" id="SSF46626">
    <property type="entry name" value="Cytochrome c"/>
    <property type="match status" value="1"/>
</dbReference>
<proteinExistence type="predicted"/>
<reference evidence="7 8" key="1">
    <citation type="submission" date="2020-10" db="EMBL/GenBank/DDBJ databases">
        <title>Wide distribution of Phycisphaera-like planctomycetes from WD2101 soil group in peatlands and genome analysis of the first cultivated representative.</title>
        <authorList>
            <person name="Dedysh S.N."/>
            <person name="Beletsky A.V."/>
            <person name="Ivanova A."/>
            <person name="Kulichevskaya I.S."/>
            <person name="Suzina N.E."/>
            <person name="Philippov D.A."/>
            <person name="Rakitin A.L."/>
            <person name="Mardanov A.V."/>
            <person name="Ravin N.V."/>
        </authorList>
    </citation>
    <scope>NUCLEOTIDE SEQUENCE [LARGE SCALE GENOMIC DNA]</scope>
    <source>
        <strain evidence="7 8">M1803</strain>
    </source>
</reference>
<evidence type="ECO:0000256" key="2">
    <source>
        <dbReference type="ARBA" id="ARBA00022723"/>
    </source>
</evidence>
<dbReference type="Pfam" id="PF07583">
    <property type="entry name" value="PSCyt2"/>
    <property type="match status" value="1"/>
</dbReference>
<dbReference type="InterPro" id="IPR036909">
    <property type="entry name" value="Cyt_c-like_dom_sf"/>
</dbReference>
<dbReference type="Pfam" id="PF07587">
    <property type="entry name" value="PSD1"/>
    <property type="match status" value="1"/>
</dbReference>
<keyword evidence="5" id="KW-0732">Signal</keyword>
<dbReference type="Proteomes" id="UP000593765">
    <property type="component" value="Chromosome"/>
</dbReference>
<dbReference type="GO" id="GO:0009055">
    <property type="term" value="F:electron transfer activity"/>
    <property type="evidence" value="ECO:0007669"/>
    <property type="project" value="InterPro"/>
</dbReference>
<dbReference type="InterPro" id="IPR011429">
    <property type="entry name" value="Cyt_c_Planctomycete-type"/>
</dbReference>
<feature type="chain" id="PRO_5034099688" evidence="5">
    <location>
        <begin position="21"/>
        <end position="1101"/>
    </location>
</feature>
<dbReference type="PANTHER" id="PTHR35889">
    <property type="entry name" value="CYCLOINULO-OLIGOSACCHARIDE FRUCTANOTRANSFERASE-RELATED"/>
    <property type="match status" value="1"/>
</dbReference>
<dbReference type="KEGG" id="hbs:IPV69_03600"/>